<keyword evidence="2" id="KW-1185">Reference proteome</keyword>
<name>A0A9D3VC19_9ROSI</name>
<evidence type="ECO:0000313" key="1">
    <source>
        <dbReference type="EMBL" id="KAH1080398.1"/>
    </source>
</evidence>
<dbReference type="EMBL" id="JAIQCV010000007">
    <property type="protein sequence ID" value="KAH1080398.1"/>
    <property type="molecule type" value="Genomic_DNA"/>
</dbReference>
<protein>
    <submittedName>
        <fullName evidence="1">Uncharacterized protein</fullName>
    </submittedName>
</protein>
<dbReference type="Proteomes" id="UP000828251">
    <property type="component" value="Unassembled WGS sequence"/>
</dbReference>
<sequence length="168" mass="18323">MKRYHRRNGNIHGRNLKFLEHYLGHFLPIGLGIVRCFGEEHGKFLGIDMKLVMASVIPDLFDVIPIGNEIMLINRVIQCANTTPGQSFTPKKTALCSIPACGGRATAHGKTVLGVPSPAKPTCLRITKNGMGSKINGCEQTSMETTVSSQSIRKGMAEISNQWNLTST</sequence>
<organism evidence="1 2">
    <name type="scientific">Gossypium stocksii</name>
    <dbReference type="NCBI Taxonomy" id="47602"/>
    <lineage>
        <taxon>Eukaryota</taxon>
        <taxon>Viridiplantae</taxon>
        <taxon>Streptophyta</taxon>
        <taxon>Embryophyta</taxon>
        <taxon>Tracheophyta</taxon>
        <taxon>Spermatophyta</taxon>
        <taxon>Magnoliopsida</taxon>
        <taxon>eudicotyledons</taxon>
        <taxon>Gunneridae</taxon>
        <taxon>Pentapetalae</taxon>
        <taxon>rosids</taxon>
        <taxon>malvids</taxon>
        <taxon>Malvales</taxon>
        <taxon>Malvaceae</taxon>
        <taxon>Malvoideae</taxon>
        <taxon>Gossypium</taxon>
    </lineage>
</organism>
<accession>A0A9D3VC19</accession>
<evidence type="ECO:0000313" key="2">
    <source>
        <dbReference type="Proteomes" id="UP000828251"/>
    </source>
</evidence>
<proteinExistence type="predicted"/>
<comment type="caution">
    <text evidence="1">The sequence shown here is derived from an EMBL/GenBank/DDBJ whole genome shotgun (WGS) entry which is preliminary data.</text>
</comment>
<dbReference type="AlphaFoldDB" id="A0A9D3VC19"/>
<dbReference type="OrthoDB" id="10266825at2759"/>
<reference evidence="1 2" key="1">
    <citation type="journal article" date="2021" name="Plant Biotechnol. J.">
        <title>Multi-omics assisted identification of the key and species-specific regulatory components of drought-tolerant mechanisms in Gossypium stocksii.</title>
        <authorList>
            <person name="Yu D."/>
            <person name="Ke L."/>
            <person name="Zhang D."/>
            <person name="Wu Y."/>
            <person name="Sun Y."/>
            <person name="Mei J."/>
            <person name="Sun J."/>
            <person name="Sun Y."/>
        </authorList>
    </citation>
    <scope>NUCLEOTIDE SEQUENCE [LARGE SCALE GENOMIC DNA]</scope>
    <source>
        <strain evidence="2">cv. E1</strain>
        <tissue evidence="1">Leaf</tissue>
    </source>
</reference>
<gene>
    <name evidence="1" type="ORF">J1N35_020159</name>
</gene>